<dbReference type="GO" id="GO:0050313">
    <property type="term" value="F:sulfur dioxygenase activity"/>
    <property type="evidence" value="ECO:0007669"/>
    <property type="project" value="InterPro"/>
</dbReference>
<dbReference type="Proteomes" id="UP000237441">
    <property type="component" value="Unassembled WGS sequence"/>
</dbReference>
<dbReference type="AlphaFoldDB" id="A0A2S7Y299"/>
<name>A0A2S7Y299_BEABA</name>
<evidence type="ECO:0000259" key="2">
    <source>
        <dbReference type="SMART" id="SM00849"/>
    </source>
</evidence>
<proteinExistence type="predicted"/>
<dbReference type="GO" id="GO:0046872">
    <property type="term" value="F:metal ion binding"/>
    <property type="evidence" value="ECO:0007669"/>
    <property type="project" value="UniProtKB-KW"/>
</dbReference>
<dbReference type="PANTHER" id="PTHR43084:SF1">
    <property type="entry name" value="PERSULFIDE DIOXYGENASE ETHE1, MITOCHONDRIAL"/>
    <property type="match status" value="1"/>
</dbReference>
<dbReference type="CDD" id="cd07724">
    <property type="entry name" value="POD-like_MBL-fold"/>
    <property type="match status" value="1"/>
</dbReference>
<gene>
    <name evidence="3" type="ORF">BB8028_0002g04980</name>
</gene>
<evidence type="ECO:0000256" key="1">
    <source>
        <dbReference type="ARBA" id="ARBA00022723"/>
    </source>
</evidence>
<evidence type="ECO:0000313" key="4">
    <source>
        <dbReference type="Proteomes" id="UP000237441"/>
    </source>
</evidence>
<protein>
    <recommendedName>
        <fullName evidence="2">Metallo-beta-lactamase domain-containing protein</fullName>
    </recommendedName>
</protein>
<dbReference type="InterPro" id="IPR001279">
    <property type="entry name" value="Metallo-B-lactamas"/>
</dbReference>
<dbReference type="PANTHER" id="PTHR43084">
    <property type="entry name" value="PERSULFIDE DIOXYGENASE ETHE1"/>
    <property type="match status" value="1"/>
</dbReference>
<dbReference type="GO" id="GO:0070813">
    <property type="term" value="P:hydrogen sulfide metabolic process"/>
    <property type="evidence" value="ECO:0007669"/>
    <property type="project" value="TreeGrafter"/>
</dbReference>
<organism evidence="3 4">
    <name type="scientific">Beauveria bassiana</name>
    <name type="common">White muscardine disease fungus</name>
    <name type="synonym">Tritirachium shiotae</name>
    <dbReference type="NCBI Taxonomy" id="176275"/>
    <lineage>
        <taxon>Eukaryota</taxon>
        <taxon>Fungi</taxon>
        <taxon>Dikarya</taxon>
        <taxon>Ascomycota</taxon>
        <taxon>Pezizomycotina</taxon>
        <taxon>Sordariomycetes</taxon>
        <taxon>Hypocreomycetidae</taxon>
        <taxon>Hypocreales</taxon>
        <taxon>Cordycipitaceae</taxon>
        <taxon>Beauveria</taxon>
    </lineage>
</organism>
<reference evidence="3 4" key="1">
    <citation type="submission" date="2016-07" db="EMBL/GenBank/DDBJ databases">
        <title>Comparative genomics of the entomopathogenic fungus Beauveria bassiana.</title>
        <authorList>
            <person name="Valero Jimenez C.A."/>
            <person name="Zwaan B.J."/>
            <person name="Van Kan J.A."/>
            <person name="Takken W."/>
            <person name="Debets A.J."/>
            <person name="Schoustra S.E."/>
            <person name="Koenraadt C.J."/>
        </authorList>
    </citation>
    <scope>NUCLEOTIDE SEQUENCE [LARGE SCALE GENOMIC DNA]</scope>
    <source>
        <strain evidence="3 4">ARSEF 8028</strain>
    </source>
</reference>
<accession>A0A2S7Y299</accession>
<dbReference type="SUPFAM" id="SSF56281">
    <property type="entry name" value="Metallo-hydrolase/oxidoreductase"/>
    <property type="match status" value="1"/>
</dbReference>
<keyword evidence="1" id="KW-0479">Metal-binding</keyword>
<sequence>MSDEPTVHTVFEPVTATWQYIVACPETKKAVVIDPVLDFDLANLKITTQSADELLHIIRAHGYTVDYLLETHAHADHLTAAAYLQQQLHQRSQGCSRPPVSTGHRIRQVQRTFAAKYGVPQAELDAAFDKLFADDEVFAVGRLTATALHLPGHTPDHSGYQIGTCVFAGDSIFNPDVGTARCDFPAGDAATLWRSVQALLALPGHYRLYTGHDYPPEEEGSQRGPMPYVTVAEQRARNKHVKDGTEEDEFVRWRRERDAGLKEPRLLHPALQTNIRGGRLSETGEGSGITFLSLPVQMPFRL</sequence>
<dbReference type="InterPro" id="IPR044528">
    <property type="entry name" value="POD-like_MBL-fold"/>
</dbReference>
<dbReference type="Gene3D" id="3.60.15.10">
    <property type="entry name" value="Ribonuclease Z/Hydroxyacylglutathione hydrolase-like"/>
    <property type="match status" value="1"/>
</dbReference>
<feature type="domain" description="Metallo-beta-lactamase" evidence="2">
    <location>
        <begin position="16"/>
        <end position="212"/>
    </location>
</feature>
<dbReference type="GO" id="GO:0006749">
    <property type="term" value="P:glutathione metabolic process"/>
    <property type="evidence" value="ECO:0007669"/>
    <property type="project" value="InterPro"/>
</dbReference>
<dbReference type="InterPro" id="IPR036866">
    <property type="entry name" value="RibonucZ/Hydroxyglut_hydro"/>
</dbReference>
<dbReference type="OrthoDB" id="449487at2759"/>
<dbReference type="SMART" id="SM00849">
    <property type="entry name" value="Lactamase_B"/>
    <property type="match status" value="1"/>
</dbReference>
<dbReference type="InterPro" id="IPR051682">
    <property type="entry name" value="Mito_Persulfide_Diox"/>
</dbReference>
<comment type="caution">
    <text evidence="3">The sequence shown here is derived from an EMBL/GenBank/DDBJ whole genome shotgun (WGS) entry which is preliminary data.</text>
</comment>
<evidence type="ECO:0000313" key="3">
    <source>
        <dbReference type="EMBL" id="PQK10174.1"/>
    </source>
</evidence>
<dbReference type="Pfam" id="PF00753">
    <property type="entry name" value="Lactamase_B"/>
    <property type="match status" value="1"/>
</dbReference>
<dbReference type="EMBL" id="JRHA01000002">
    <property type="protein sequence ID" value="PQK10174.1"/>
    <property type="molecule type" value="Genomic_DNA"/>
</dbReference>